<protein>
    <submittedName>
        <fullName evidence="1">Uncharacterized protein</fullName>
    </submittedName>
</protein>
<evidence type="ECO:0000313" key="2">
    <source>
        <dbReference type="Proteomes" id="UP000005439"/>
    </source>
</evidence>
<sequence>MDNRIGVVIQRPPDDRLAELLRITLGLYTADVLAGVVVWGHGCAVFQDDQNPAARQICRYLEELVECDVPVYQTEGSGPLASISPRKAAEWLKDIRWVIVH</sequence>
<gene>
    <name evidence="1" type="ordered locus">Sulac_2396</name>
</gene>
<name>G8TVE0_SULAD</name>
<dbReference type="Proteomes" id="UP000005439">
    <property type="component" value="Chromosome"/>
</dbReference>
<organism evidence="1 2">
    <name type="scientific">Sulfobacillus acidophilus (strain ATCC 700253 / DSM 10332 / NAL)</name>
    <dbReference type="NCBI Taxonomy" id="679936"/>
    <lineage>
        <taxon>Bacteria</taxon>
        <taxon>Bacillati</taxon>
        <taxon>Bacillota</taxon>
        <taxon>Clostridia</taxon>
        <taxon>Eubacteriales</taxon>
        <taxon>Clostridiales Family XVII. Incertae Sedis</taxon>
        <taxon>Sulfobacillus</taxon>
    </lineage>
</organism>
<proteinExistence type="predicted"/>
<reference evidence="2" key="1">
    <citation type="submission" date="2011-12" db="EMBL/GenBank/DDBJ databases">
        <title>The complete genome of chromosome of Sulfobacillus acidophilus DSM 10332.</title>
        <authorList>
            <person name="Lucas S."/>
            <person name="Han J."/>
            <person name="Lapidus A."/>
            <person name="Bruce D."/>
            <person name="Goodwin L."/>
            <person name="Pitluck S."/>
            <person name="Peters L."/>
            <person name="Kyrpides N."/>
            <person name="Mavromatis K."/>
            <person name="Ivanova N."/>
            <person name="Mikhailova N."/>
            <person name="Chertkov O."/>
            <person name="Saunders E."/>
            <person name="Detter J.C."/>
            <person name="Tapia R."/>
            <person name="Han C."/>
            <person name="Land M."/>
            <person name="Hauser L."/>
            <person name="Markowitz V."/>
            <person name="Cheng J.-F."/>
            <person name="Hugenholtz P."/>
            <person name="Woyke T."/>
            <person name="Wu D."/>
            <person name="Pukall R."/>
            <person name="Gehrich-Schroeter G."/>
            <person name="Schneider S."/>
            <person name="Klenk H.-P."/>
            <person name="Eisen J.A."/>
        </authorList>
    </citation>
    <scope>NUCLEOTIDE SEQUENCE [LARGE SCALE GENOMIC DNA]</scope>
    <source>
        <strain evidence="2">ATCC 700253 / DSM 10332 / NAL</strain>
    </source>
</reference>
<evidence type="ECO:0000313" key="1">
    <source>
        <dbReference type="EMBL" id="AEW05859.1"/>
    </source>
</evidence>
<dbReference type="HOGENOM" id="CLU_2290227_0_0_9"/>
<reference evidence="1 2" key="2">
    <citation type="journal article" date="2012" name="Stand. Genomic Sci.">
        <title>Complete genome sequence of the moderately thermophilic mineral-sulfide-oxidizing firmicute Sulfobacillus acidophilus type strain (NAL(T)).</title>
        <authorList>
            <person name="Anderson I."/>
            <person name="Chertkov O."/>
            <person name="Chen A."/>
            <person name="Saunders E."/>
            <person name="Lapidus A."/>
            <person name="Nolan M."/>
            <person name="Lucas S."/>
            <person name="Hammon N."/>
            <person name="Deshpande S."/>
            <person name="Cheng J.F."/>
            <person name="Han C."/>
            <person name="Tapia R."/>
            <person name="Goodwin L.A."/>
            <person name="Pitluck S."/>
            <person name="Liolios K."/>
            <person name="Pagani I."/>
            <person name="Ivanova N."/>
            <person name="Mikhailova N."/>
            <person name="Pati A."/>
            <person name="Palaniappan K."/>
            <person name="Land M."/>
            <person name="Pan C."/>
            <person name="Rohde M."/>
            <person name="Pukall R."/>
            <person name="Goker M."/>
            <person name="Detter J.C."/>
            <person name="Woyke T."/>
            <person name="Bristow J."/>
            <person name="Eisen J.A."/>
            <person name="Markowitz V."/>
            <person name="Hugenholtz P."/>
            <person name="Kyrpides N.C."/>
            <person name="Klenk H.P."/>
            <person name="Mavromatis K."/>
        </authorList>
    </citation>
    <scope>NUCLEOTIDE SEQUENCE [LARGE SCALE GENOMIC DNA]</scope>
    <source>
        <strain evidence="2">ATCC 700253 / DSM 10332 / NAL</strain>
    </source>
</reference>
<accession>G8TVE0</accession>
<dbReference type="STRING" id="679936.Sulac_2396"/>
<dbReference type="EMBL" id="CP003179">
    <property type="protein sequence ID" value="AEW05859.1"/>
    <property type="molecule type" value="Genomic_DNA"/>
</dbReference>
<keyword evidence="2" id="KW-1185">Reference proteome</keyword>
<dbReference type="KEGG" id="sap:Sulac_2396"/>
<dbReference type="PATRIC" id="fig|679936.5.peg.2482"/>
<dbReference type="AlphaFoldDB" id="G8TVE0"/>